<evidence type="ECO:0000256" key="2">
    <source>
        <dbReference type="ARBA" id="ARBA00022679"/>
    </source>
</evidence>
<feature type="region of interest" description="Disordered" evidence="6">
    <location>
        <begin position="259"/>
        <end position="286"/>
    </location>
</feature>
<accession>A0A0F4YJ73</accession>
<evidence type="ECO:0000313" key="9">
    <source>
        <dbReference type="Proteomes" id="UP000053958"/>
    </source>
</evidence>
<feature type="compositionally biased region" description="Basic and acidic residues" evidence="6">
    <location>
        <begin position="276"/>
        <end position="286"/>
    </location>
</feature>
<dbReference type="InterPro" id="IPR051175">
    <property type="entry name" value="CLK_kinases"/>
</dbReference>
<feature type="domain" description="Protein kinase" evidence="7">
    <location>
        <begin position="1"/>
        <end position="362"/>
    </location>
</feature>
<evidence type="ECO:0000256" key="5">
    <source>
        <dbReference type="ARBA" id="ARBA00022840"/>
    </source>
</evidence>
<keyword evidence="9" id="KW-1185">Reference proteome</keyword>
<comment type="caution">
    <text evidence="8">The sequence shown here is derived from an EMBL/GenBank/DDBJ whole genome shotgun (WGS) entry which is preliminary data.</text>
</comment>
<reference evidence="8 9" key="1">
    <citation type="submission" date="2015-04" db="EMBL/GenBank/DDBJ databases">
        <authorList>
            <person name="Heijne W.H."/>
            <person name="Fedorova N.D."/>
            <person name="Nierman W.C."/>
            <person name="Vollebregt A.W."/>
            <person name="Zhao Z."/>
            <person name="Wu L."/>
            <person name="Kumar M."/>
            <person name="Stam H."/>
            <person name="van den Berg M.A."/>
            <person name="Pel H.J."/>
        </authorList>
    </citation>
    <scope>NUCLEOTIDE SEQUENCE [LARGE SCALE GENOMIC DNA]</scope>
    <source>
        <strain evidence="8 9">CBS 393.64</strain>
    </source>
</reference>
<keyword evidence="2" id="KW-0808">Transferase</keyword>
<dbReference type="OrthoDB" id="4227212at2759"/>
<dbReference type="Gene3D" id="1.10.510.10">
    <property type="entry name" value="Transferase(Phosphotransferase) domain 1"/>
    <property type="match status" value="2"/>
</dbReference>
<dbReference type="PANTHER" id="PTHR45646">
    <property type="entry name" value="SERINE/THREONINE-PROTEIN KINASE DOA-RELATED"/>
    <property type="match status" value="1"/>
</dbReference>
<proteinExistence type="predicted"/>
<dbReference type="GO" id="GO:0004674">
    <property type="term" value="F:protein serine/threonine kinase activity"/>
    <property type="evidence" value="ECO:0007669"/>
    <property type="project" value="UniProtKB-KW"/>
</dbReference>
<dbReference type="GO" id="GO:0043484">
    <property type="term" value="P:regulation of RNA splicing"/>
    <property type="evidence" value="ECO:0007669"/>
    <property type="project" value="TreeGrafter"/>
</dbReference>
<dbReference type="EMBL" id="LASV01000527">
    <property type="protein sequence ID" value="KKA17926.1"/>
    <property type="molecule type" value="Genomic_DNA"/>
</dbReference>
<dbReference type="PROSITE" id="PS50011">
    <property type="entry name" value="PROTEIN_KINASE_DOM"/>
    <property type="match status" value="1"/>
</dbReference>
<dbReference type="GeneID" id="25320398"/>
<gene>
    <name evidence="8" type="ORF">T310_8137</name>
</gene>
<dbReference type="InterPro" id="IPR011009">
    <property type="entry name" value="Kinase-like_dom_sf"/>
</dbReference>
<dbReference type="Pfam" id="PF00069">
    <property type="entry name" value="Pkinase"/>
    <property type="match status" value="1"/>
</dbReference>
<evidence type="ECO:0000256" key="4">
    <source>
        <dbReference type="ARBA" id="ARBA00022777"/>
    </source>
</evidence>
<evidence type="ECO:0000256" key="6">
    <source>
        <dbReference type="SAM" id="MobiDB-lite"/>
    </source>
</evidence>
<dbReference type="GO" id="GO:0005524">
    <property type="term" value="F:ATP binding"/>
    <property type="evidence" value="ECO:0007669"/>
    <property type="project" value="UniProtKB-KW"/>
</dbReference>
<sequence length="374" mass="43395">MTQDSTFQSIQDILPSRRIWQSERYVALKISNCDLEDMDAAAHELSIERRIAQTNPKHRGFHYVRTCIDSFEERGPHGTHLCLVYEPMREPLWLFQRPCRGRKFPLGLLKAYVRLLLQDLKVDNIRAQEAHPMARKVKDGRSIYLSHNDFGSLRSYNILPKITDFGLAQIQQEPGQLNRHPIQPDHYRAPEVILGAGWAYGVDIWNLGVMVWSSSSSRRQTLNTAYPDVEFTRESRFILSSPRPGRVIQCCRTSGRNDRAAWSATEGTSRSRARRPKVEFRAGDKERGRQALHKSVRMLLMFILAGNFLYEHLVPRHLLLEDTVTSLHGEEKQQFLDFASQMLQWDPDKRKSARELLDDPWLSEESIRRLGKAY</sequence>
<dbReference type="RefSeq" id="XP_013324538.1">
    <property type="nucleotide sequence ID" value="XM_013469084.1"/>
</dbReference>
<dbReference type="Gene3D" id="3.30.200.20">
    <property type="entry name" value="Phosphorylase Kinase, domain 1"/>
    <property type="match status" value="1"/>
</dbReference>
<evidence type="ECO:0000313" key="8">
    <source>
        <dbReference type="EMBL" id="KKA17926.1"/>
    </source>
</evidence>
<evidence type="ECO:0000256" key="1">
    <source>
        <dbReference type="ARBA" id="ARBA00022527"/>
    </source>
</evidence>
<evidence type="ECO:0000259" key="7">
    <source>
        <dbReference type="PROSITE" id="PS50011"/>
    </source>
</evidence>
<dbReference type="Proteomes" id="UP000053958">
    <property type="component" value="Unassembled WGS sequence"/>
</dbReference>
<protein>
    <submittedName>
        <fullName evidence="8">Protein kinase domain-containing protein</fullName>
    </submittedName>
</protein>
<keyword evidence="1" id="KW-0723">Serine/threonine-protein kinase</keyword>
<keyword evidence="4 8" id="KW-0418">Kinase</keyword>
<dbReference type="SUPFAM" id="SSF56112">
    <property type="entry name" value="Protein kinase-like (PK-like)"/>
    <property type="match status" value="1"/>
</dbReference>
<dbReference type="SMART" id="SM00220">
    <property type="entry name" value="S_TKc"/>
    <property type="match status" value="1"/>
</dbReference>
<dbReference type="AlphaFoldDB" id="A0A0F4YJ73"/>
<evidence type="ECO:0000256" key="3">
    <source>
        <dbReference type="ARBA" id="ARBA00022741"/>
    </source>
</evidence>
<keyword evidence="3" id="KW-0547">Nucleotide-binding</keyword>
<dbReference type="PANTHER" id="PTHR45646:SF11">
    <property type="entry name" value="SERINE_THREONINE-PROTEIN KINASE DOA"/>
    <property type="match status" value="1"/>
</dbReference>
<name>A0A0F4YJ73_RASE3</name>
<organism evidence="8 9">
    <name type="scientific">Rasamsonia emersonii (strain ATCC 16479 / CBS 393.64 / IMI 116815)</name>
    <dbReference type="NCBI Taxonomy" id="1408163"/>
    <lineage>
        <taxon>Eukaryota</taxon>
        <taxon>Fungi</taxon>
        <taxon>Dikarya</taxon>
        <taxon>Ascomycota</taxon>
        <taxon>Pezizomycotina</taxon>
        <taxon>Eurotiomycetes</taxon>
        <taxon>Eurotiomycetidae</taxon>
        <taxon>Eurotiales</taxon>
        <taxon>Trichocomaceae</taxon>
        <taxon>Rasamsonia</taxon>
    </lineage>
</organism>
<dbReference type="GO" id="GO:0005634">
    <property type="term" value="C:nucleus"/>
    <property type="evidence" value="ECO:0007669"/>
    <property type="project" value="TreeGrafter"/>
</dbReference>
<dbReference type="InterPro" id="IPR000719">
    <property type="entry name" value="Prot_kinase_dom"/>
</dbReference>
<keyword evidence="5" id="KW-0067">ATP-binding</keyword>